<dbReference type="Pfam" id="PF00005">
    <property type="entry name" value="ABC_tran"/>
    <property type="match status" value="1"/>
</dbReference>
<dbReference type="Gene3D" id="1.20.1560.10">
    <property type="entry name" value="ABC transporter type 1, transmembrane domain"/>
    <property type="match status" value="1"/>
</dbReference>
<gene>
    <name evidence="14" type="primary">aprD</name>
    <name evidence="14" type="ORF">MPL3356_80003</name>
</gene>
<dbReference type="PROSITE" id="PS50893">
    <property type="entry name" value="ABC_TRANSPORTER_2"/>
    <property type="match status" value="1"/>
</dbReference>
<evidence type="ECO:0000256" key="1">
    <source>
        <dbReference type="ARBA" id="ARBA00004651"/>
    </source>
</evidence>
<accession>A0A090GAU1</accession>
<feature type="region of interest" description="Disordered" evidence="10">
    <location>
        <begin position="556"/>
        <end position="575"/>
    </location>
</feature>
<dbReference type="Pfam" id="PF00664">
    <property type="entry name" value="ABC_membrane"/>
    <property type="match status" value="1"/>
</dbReference>
<dbReference type="PANTHER" id="PTHR24221">
    <property type="entry name" value="ATP-BINDING CASSETTE SUB-FAMILY B"/>
    <property type="match status" value="1"/>
</dbReference>
<keyword evidence="7 14" id="KW-0067">ATP-binding</keyword>
<keyword evidence="9 11" id="KW-0472">Membrane</keyword>
<evidence type="ECO:0000256" key="11">
    <source>
        <dbReference type="SAM" id="Phobius"/>
    </source>
</evidence>
<feature type="transmembrane region" description="Helical" evidence="11">
    <location>
        <begin position="56"/>
        <end position="76"/>
    </location>
</feature>
<organism evidence="14 15">
    <name type="scientific">Mesorhizobium plurifarium</name>
    <dbReference type="NCBI Taxonomy" id="69974"/>
    <lineage>
        <taxon>Bacteria</taxon>
        <taxon>Pseudomonadati</taxon>
        <taxon>Pseudomonadota</taxon>
        <taxon>Alphaproteobacteria</taxon>
        <taxon>Hyphomicrobiales</taxon>
        <taxon>Phyllobacteriaceae</taxon>
        <taxon>Mesorhizobium</taxon>
    </lineage>
</organism>
<dbReference type="PROSITE" id="PS00211">
    <property type="entry name" value="ABC_TRANSPORTER_1"/>
    <property type="match status" value="1"/>
</dbReference>
<dbReference type="InterPro" id="IPR003439">
    <property type="entry name" value="ABC_transporter-like_ATP-bd"/>
</dbReference>
<dbReference type="GO" id="GO:0016887">
    <property type="term" value="F:ATP hydrolysis activity"/>
    <property type="evidence" value="ECO:0007669"/>
    <property type="project" value="InterPro"/>
</dbReference>
<dbReference type="Proteomes" id="UP000045285">
    <property type="component" value="Unassembled WGS sequence"/>
</dbReference>
<proteinExistence type="inferred from homology"/>
<evidence type="ECO:0000256" key="2">
    <source>
        <dbReference type="ARBA" id="ARBA00005417"/>
    </source>
</evidence>
<keyword evidence="3" id="KW-0813">Transport</keyword>
<dbReference type="InterPro" id="IPR011527">
    <property type="entry name" value="ABC1_TM_dom"/>
</dbReference>
<dbReference type="EMBL" id="CCMZ01000075">
    <property type="protein sequence ID" value="CDX28065.1"/>
    <property type="molecule type" value="Genomic_DNA"/>
</dbReference>
<evidence type="ECO:0000259" key="13">
    <source>
        <dbReference type="PROSITE" id="PS50929"/>
    </source>
</evidence>
<dbReference type="FunFam" id="3.40.50.300:FF:001444">
    <property type="entry name" value="ABC transporter ATP-binding protein"/>
    <property type="match status" value="1"/>
</dbReference>
<dbReference type="PANTHER" id="PTHR24221:SF248">
    <property type="entry name" value="ABC TRANSPORTER TRANSMEMBRANE REGION"/>
    <property type="match status" value="1"/>
</dbReference>
<protein>
    <submittedName>
        <fullName evidence="14">Alkaline protease secretion ATP-binding protein AprD</fullName>
    </submittedName>
</protein>
<keyword evidence="14" id="KW-0645">Protease</keyword>
<dbReference type="GO" id="GO:0140359">
    <property type="term" value="F:ABC-type transporter activity"/>
    <property type="evidence" value="ECO:0007669"/>
    <property type="project" value="InterPro"/>
</dbReference>
<feature type="domain" description="ABC transmembrane type-1" evidence="13">
    <location>
        <begin position="20"/>
        <end position="296"/>
    </location>
</feature>
<dbReference type="GO" id="GO:0005524">
    <property type="term" value="F:ATP binding"/>
    <property type="evidence" value="ECO:0007669"/>
    <property type="project" value="UniProtKB-KW"/>
</dbReference>
<evidence type="ECO:0000256" key="4">
    <source>
        <dbReference type="ARBA" id="ARBA00022475"/>
    </source>
</evidence>
<dbReference type="InterPro" id="IPR047957">
    <property type="entry name" value="ABC_AprD-like_6TM"/>
</dbReference>
<evidence type="ECO:0000256" key="9">
    <source>
        <dbReference type="ARBA" id="ARBA00023136"/>
    </source>
</evidence>
<dbReference type="GO" id="GO:0030256">
    <property type="term" value="C:type I protein secretion system complex"/>
    <property type="evidence" value="ECO:0007669"/>
    <property type="project" value="InterPro"/>
</dbReference>
<dbReference type="SUPFAM" id="SSF90123">
    <property type="entry name" value="ABC transporter transmembrane region"/>
    <property type="match status" value="1"/>
</dbReference>
<dbReference type="InterPro" id="IPR027417">
    <property type="entry name" value="P-loop_NTPase"/>
</dbReference>
<keyword evidence="8 11" id="KW-1133">Transmembrane helix</keyword>
<name>A0A090GAU1_MESPL</name>
<dbReference type="CDD" id="cd18586">
    <property type="entry name" value="ABC_6TM_PrtD_like"/>
    <property type="match status" value="1"/>
</dbReference>
<dbReference type="InterPro" id="IPR039421">
    <property type="entry name" value="Type_1_exporter"/>
</dbReference>
<evidence type="ECO:0000256" key="7">
    <source>
        <dbReference type="ARBA" id="ARBA00022840"/>
    </source>
</evidence>
<dbReference type="InterPro" id="IPR017871">
    <property type="entry name" value="ABC_transporter-like_CS"/>
</dbReference>
<keyword evidence="5 11" id="KW-0812">Transmembrane</keyword>
<dbReference type="InterPro" id="IPR036640">
    <property type="entry name" value="ABC1_TM_sf"/>
</dbReference>
<evidence type="ECO:0000313" key="15">
    <source>
        <dbReference type="Proteomes" id="UP000045285"/>
    </source>
</evidence>
<dbReference type="SMART" id="SM00382">
    <property type="entry name" value="AAA"/>
    <property type="match status" value="1"/>
</dbReference>
<evidence type="ECO:0000313" key="14">
    <source>
        <dbReference type="EMBL" id="CDX28065.1"/>
    </source>
</evidence>
<dbReference type="GO" id="GO:0034040">
    <property type="term" value="F:ATPase-coupled lipid transmembrane transporter activity"/>
    <property type="evidence" value="ECO:0007669"/>
    <property type="project" value="TreeGrafter"/>
</dbReference>
<comment type="subcellular location">
    <subcellularLocation>
        <location evidence="1">Cell membrane</location>
        <topology evidence="1">Multi-pass membrane protein</topology>
    </subcellularLocation>
</comment>
<evidence type="ECO:0000256" key="5">
    <source>
        <dbReference type="ARBA" id="ARBA00022692"/>
    </source>
</evidence>
<reference evidence="15" key="1">
    <citation type="submission" date="2014-08" db="EMBL/GenBank/DDBJ databases">
        <authorList>
            <person name="Moulin L."/>
        </authorList>
    </citation>
    <scope>NUCLEOTIDE SEQUENCE [LARGE SCALE GENOMIC DNA]</scope>
</reference>
<dbReference type="CDD" id="cd03246">
    <property type="entry name" value="ABCC_Protease_Secretion"/>
    <property type="match status" value="1"/>
</dbReference>
<dbReference type="GO" id="GO:0008233">
    <property type="term" value="F:peptidase activity"/>
    <property type="evidence" value="ECO:0007669"/>
    <property type="project" value="UniProtKB-KW"/>
</dbReference>
<feature type="domain" description="ABC transporter" evidence="12">
    <location>
        <begin position="327"/>
        <end position="562"/>
    </location>
</feature>
<evidence type="ECO:0000256" key="10">
    <source>
        <dbReference type="SAM" id="MobiDB-lite"/>
    </source>
</evidence>
<evidence type="ECO:0000256" key="3">
    <source>
        <dbReference type="ARBA" id="ARBA00022448"/>
    </source>
</evidence>
<dbReference type="PROSITE" id="PS50929">
    <property type="entry name" value="ABC_TM1F"/>
    <property type="match status" value="1"/>
</dbReference>
<dbReference type="Gene3D" id="3.40.50.300">
    <property type="entry name" value="P-loop containing nucleotide triphosphate hydrolases"/>
    <property type="match status" value="1"/>
</dbReference>
<keyword evidence="4" id="KW-1003">Cell membrane</keyword>
<dbReference type="AlphaFoldDB" id="A0A090GAU1"/>
<dbReference type="NCBIfam" id="TIGR01842">
    <property type="entry name" value="type_I_sec_PrtD"/>
    <property type="match status" value="1"/>
</dbReference>
<evidence type="ECO:0000259" key="12">
    <source>
        <dbReference type="PROSITE" id="PS50893"/>
    </source>
</evidence>
<dbReference type="GO" id="GO:0005886">
    <property type="term" value="C:plasma membrane"/>
    <property type="evidence" value="ECO:0007669"/>
    <property type="project" value="UniProtKB-SubCell"/>
</dbReference>
<feature type="transmembrane region" description="Helical" evidence="11">
    <location>
        <begin position="141"/>
        <end position="170"/>
    </location>
</feature>
<sequence length="575" mass="61308">MMQGLSPLKLALSRCRGGFAAVAGFSFVINLLVLSTSIYMLQVYDRVLTGRSVETLVYLTLITTAALAAMGALEFFRSRLLVQLGTWIDRVLSPQVLGRGLENALRGSSYRTEALRDLATLRGYLGGGGIMALFDAPWMPLYLAFIFLLHPLLGLVALGGAIVLFGLALANNALTAGTLKQASAASARAYQAADAGFRNAEVIDGMGMGGVLARRWDAANASVLALQTTASDWAGVINAFTKPFRMFLQVAVLGLGAWLSLRHEVSPGAMIAASIIMSRALAPVEQAIATWKQTTAAREAWCRLDRLFEAPSLRPPGMELPRPQGRLSVDAVVYTPAGAKEPVLKNLSFAVPPGQVLAVIGPSAAGKSTLARLIVGMLSPQQGRVRLDGVDVFGWNRADFGSYVGYLPQDVELFPGTVRENIARMEQGDPAAIVAAARMAGVHEMILKLPNGYDTEIGEQGSVLSGGQRQRIGLARALYRRPALVVLDEPNSNLDAIGEEALNQGIAAMKEAGSTVVIVAHRPSLMVNVDCVLVLNEGQAQMFGPRDVVLAQLRRPEQQSAPPQVRVVSSERTGS</sequence>
<comment type="similarity">
    <text evidence="2">Belongs to the ABC transporter superfamily.</text>
</comment>
<keyword evidence="6" id="KW-0547">Nucleotide-binding</keyword>
<evidence type="ECO:0000256" key="6">
    <source>
        <dbReference type="ARBA" id="ARBA00022741"/>
    </source>
</evidence>
<evidence type="ECO:0000256" key="8">
    <source>
        <dbReference type="ARBA" id="ARBA00022989"/>
    </source>
</evidence>
<dbReference type="GO" id="GO:0030253">
    <property type="term" value="P:protein secretion by the type I secretion system"/>
    <property type="evidence" value="ECO:0007669"/>
    <property type="project" value="InterPro"/>
</dbReference>
<feature type="transmembrane region" description="Helical" evidence="11">
    <location>
        <begin position="21"/>
        <end position="44"/>
    </location>
</feature>
<dbReference type="SUPFAM" id="SSF52540">
    <property type="entry name" value="P-loop containing nucleoside triphosphate hydrolases"/>
    <property type="match status" value="1"/>
</dbReference>
<keyword evidence="14" id="KW-0378">Hydrolase</keyword>
<dbReference type="GO" id="GO:0006508">
    <property type="term" value="P:proteolysis"/>
    <property type="evidence" value="ECO:0007669"/>
    <property type="project" value="UniProtKB-KW"/>
</dbReference>
<keyword evidence="15" id="KW-1185">Reference proteome</keyword>
<dbReference type="InterPro" id="IPR003593">
    <property type="entry name" value="AAA+_ATPase"/>
</dbReference>
<dbReference type="InterPro" id="IPR010128">
    <property type="entry name" value="ATPase_T1SS_PrtD-like"/>
</dbReference>